<protein>
    <submittedName>
        <fullName evidence="2">Tetratricopeptide repeat protein</fullName>
    </submittedName>
</protein>
<comment type="caution">
    <text evidence="2">The sequence shown here is derived from an EMBL/GenBank/DDBJ whole genome shotgun (WGS) entry which is preliminary data.</text>
</comment>
<dbReference type="Proteomes" id="UP000037685">
    <property type="component" value="Unassembled WGS sequence"/>
</dbReference>
<gene>
    <name evidence="2" type="ORF">BVI061214_00945</name>
</gene>
<evidence type="ECO:0000313" key="2">
    <source>
        <dbReference type="EMBL" id="KOX89764.1"/>
    </source>
</evidence>
<reference evidence="2 3" key="1">
    <citation type="submission" date="2015-07" db="EMBL/GenBank/DDBJ databases">
        <authorList>
            <person name="Noorani M."/>
        </authorList>
    </citation>
    <scope>NUCLEOTIDE SEQUENCE [LARGE SCALE GENOMIC DNA]</scope>
    <source>
        <strain evidence="3">ATCC 25104 / DSM 625 / JCM 10724 / NBRC 103206 / NCIMB 11243 / YT-1</strain>
    </source>
</reference>
<keyword evidence="1" id="KW-0802">TPR repeat</keyword>
<dbReference type="Gene3D" id="1.25.40.10">
    <property type="entry name" value="Tetratricopeptide repeat domain"/>
    <property type="match status" value="1"/>
</dbReference>
<organism evidence="2 3">
    <name type="scientific">Thermus aquaticus</name>
    <dbReference type="NCBI Taxonomy" id="271"/>
    <lineage>
        <taxon>Bacteria</taxon>
        <taxon>Thermotogati</taxon>
        <taxon>Deinococcota</taxon>
        <taxon>Deinococci</taxon>
        <taxon>Thermales</taxon>
        <taxon>Thermaceae</taxon>
        <taxon>Thermus</taxon>
    </lineage>
</organism>
<accession>A0A0N0U8G7</accession>
<proteinExistence type="predicted"/>
<dbReference type="PROSITE" id="PS50005">
    <property type="entry name" value="TPR"/>
    <property type="match status" value="1"/>
</dbReference>
<dbReference type="Pfam" id="PF13181">
    <property type="entry name" value="TPR_8"/>
    <property type="match status" value="1"/>
</dbReference>
<dbReference type="InterPro" id="IPR011990">
    <property type="entry name" value="TPR-like_helical_dom_sf"/>
</dbReference>
<dbReference type="PATRIC" id="fig|271.14.peg.1021"/>
<dbReference type="SUPFAM" id="SSF48452">
    <property type="entry name" value="TPR-like"/>
    <property type="match status" value="1"/>
</dbReference>
<dbReference type="AlphaFoldDB" id="A0A0N0U8G7"/>
<evidence type="ECO:0000313" key="3">
    <source>
        <dbReference type="Proteomes" id="UP000037685"/>
    </source>
</evidence>
<dbReference type="EMBL" id="LHCI01000106">
    <property type="protein sequence ID" value="KOX89764.1"/>
    <property type="molecule type" value="Genomic_DNA"/>
</dbReference>
<name>A0A0N0U8G7_THEAQ</name>
<dbReference type="InterPro" id="IPR019734">
    <property type="entry name" value="TPR_rpt"/>
</dbReference>
<sequence length="932" mass="103210">MEKGNALFYSVYTMTEAPTIWLRYLEDLRPHLRGRDHRGKKGSLRWLEALVAERGGRAGTVRNILYKDLGSPEEKERLYGVLADLYREAGLTPPPPPPELFLETARKALGRDKRRIFRRFLKELEAGERPQMVVGGGPATGKGVLLSALGRALSALPGKEPVLLNLGGELAQALVPLSEALGVGEEVRALLAQLSPTQPYGLQGALQQEVLLLLAQALNREGRPLLLRAEAEGTLEGLPLRGPDGSRKGLAAWLEPFLKRLFIPYLAALSEPPPTLPYQPLSPPSREEARRFVRERLPHLPPERLEALVNQAGRNFGELSRLVLLEAAKHDPKTPLQDDPALRPLLQALAAFSPEADPAFPLELLEKALGKPIERFSQAEKALLDWVGEGLVRPALRSLLPEEAPRALHRLALDLFPRENLFRKLYHARKAGERRVLLELLEEDPARLALLPGLWEEAEGWPKEEREALAGVVVRYRAVLGQYAHPEAEEALKVLSRSENPALRTWARIKAAEARADAALYREAEELLPPKKDLEHLDETARAEGLLVMAAVERWKGDYEKAARFVAEAEGLSVAPFLKDRVQLWRGLVAKDLGRYEEALKALSQVGHDPLLLGRARYQMGDLLMRLGRLEAQARMAEGLKALEEAGAPKDEVARVRARYATLLRRLGRYEEAAEALKKALAEAEDPFTRARVESEGGILQAAWGRPFAALELLARAEAYFRTTKERPKEARYRHLRTLFRLGATYLLLEAGQPYRPPFLGGLTAPQAKRLLKDLLTAIPEEATDRYTALRLDTLSLLSLLLPPEEGKALLKPFLSLENPYLRAQARLGYAEVLARGGGFGEALAQIVALPPLEDPGLLAQARAVEVLALLGLGEEEAAWQKLLEGAKDLPPAFRFQLGRALGRFCPKLEARLSLSPLALPEALGLHLANPD</sequence>
<feature type="repeat" description="TPR" evidence="1">
    <location>
        <begin position="654"/>
        <end position="687"/>
    </location>
</feature>
<evidence type="ECO:0000256" key="1">
    <source>
        <dbReference type="PROSITE-ProRule" id="PRU00339"/>
    </source>
</evidence>